<dbReference type="GeneID" id="36834577"/>
<dbReference type="GO" id="GO:0043138">
    <property type="term" value="F:3'-5' DNA helicase activity"/>
    <property type="evidence" value="ECO:0007669"/>
    <property type="project" value="UniProtKB-EC"/>
</dbReference>
<keyword evidence="7" id="KW-1185">Reference proteome</keyword>
<dbReference type="SUPFAM" id="SSF52540">
    <property type="entry name" value="P-loop containing nucleoside triphosphate hydrolases"/>
    <property type="match status" value="1"/>
</dbReference>
<evidence type="ECO:0000256" key="2">
    <source>
        <dbReference type="ARBA" id="ARBA00034617"/>
    </source>
</evidence>
<dbReference type="OrthoDB" id="107033at2157"/>
<comment type="catalytic activity">
    <reaction evidence="4">
        <text>ATP + H2O = ADP + phosphate + H(+)</text>
        <dbReference type="Rhea" id="RHEA:13065"/>
        <dbReference type="ChEBI" id="CHEBI:15377"/>
        <dbReference type="ChEBI" id="CHEBI:15378"/>
        <dbReference type="ChEBI" id="CHEBI:30616"/>
        <dbReference type="ChEBI" id="CHEBI:43474"/>
        <dbReference type="ChEBI" id="CHEBI:456216"/>
        <dbReference type="EC" id="5.6.2.4"/>
    </reaction>
</comment>
<reference evidence="6 7" key="1">
    <citation type="submission" date="2018-05" db="EMBL/GenBank/DDBJ databases">
        <title>Complete Genome Sequences of Extremely Thermoacidophilic, Metal-Mobilizing Type-Strain Members of the Archaeal Family Sulfolobaceae: Acidianus brierleyi DSM-1651T, Acidianus sulfidivorans DSM-18786T, Metallosphaera hakonensis DSM-7519T, and Metallosphaera prunae DSM-10039T.</title>
        <authorList>
            <person name="Counts J.A."/>
            <person name="Kelly R.M."/>
        </authorList>
    </citation>
    <scope>NUCLEOTIDE SEQUENCE [LARGE SCALE GENOMIC DNA]</scope>
    <source>
        <strain evidence="6 7">HO1-1</strain>
    </source>
</reference>
<evidence type="ECO:0000313" key="7">
    <source>
        <dbReference type="Proteomes" id="UP000247586"/>
    </source>
</evidence>
<reference evidence="7" key="2">
    <citation type="submission" date="2020-03" db="EMBL/GenBank/DDBJ databases">
        <title>Complete Genome Sequences of Extremely Thermoacidophilic, Metal-Mobilizing Type-Strain Members of the Archaeal Family Sulfolobaceae: Acidianus brierleyi DSM-1651T, Acidianus sulfidivorans DSM-18786T, Metallosphaera hakonensis DSM-7519T, and Metallosphaera prunae DSM-10039T.</title>
        <authorList>
            <person name="Counts J.A."/>
            <person name="Kelly R.M."/>
        </authorList>
    </citation>
    <scope>NUCLEOTIDE SEQUENCE [LARGE SCALE GENOMIC DNA]</scope>
    <source>
        <strain evidence="7">HO1-1</strain>
    </source>
</reference>
<dbReference type="GO" id="GO:0043139">
    <property type="term" value="F:5'-3' DNA helicase activity"/>
    <property type="evidence" value="ECO:0007669"/>
    <property type="project" value="UniProtKB-EC"/>
</dbReference>
<sequence length="248" mass="28175">MNLGTLILEREQVSRKCVAVLGIRGSGKSNTAKVLAEELIREGISLVVVDPDGEYRGLNAVVFDKFNVEPEELVNVLLVGKSVVLDVNDWNNEVFEFLTSFFTYLWEVSKIYKKDIFILLEEAHEFIPQGERTPLSDVLVRIALRGRKRGLGLLLVSQRSAKVNKDVLTQSEIYFLHKVVHPVDVRVYREILPIKSKELESEIKSMGVGEAIFYKDGELTKVKIRKFEENQQTINVLPTANEGERSEI</sequence>
<dbReference type="STRING" id="1293036.GCA_001315825_01135"/>
<evidence type="ECO:0000256" key="1">
    <source>
        <dbReference type="ARBA" id="ARBA00007816"/>
    </source>
</evidence>
<comment type="similarity">
    <text evidence="1">Belongs to the HerA family.</text>
</comment>
<accession>A0A2U9ISS4</accession>
<dbReference type="AlphaFoldDB" id="A0A2U9ISS4"/>
<comment type="catalytic activity">
    <reaction evidence="3">
        <text>ATP + H2O = ADP + phosphate + H(+)</text>
        <dbReference type="Rhea" id="RHEA:13065"/>
        <dbReference type="ChEBI" id="CHEBI:15377"/>
        <dbReference type="ChEBI" id="CHEBI:15378"/>
        <dbReference type="ChEBI" id="CHEBI:30616"/>
        <dbReference type="ChEBI" id="CHEBI:43474"/>
        <dbReference type="ChEBI" id="CHEBI:456216"/>
        <dbReference type="EC" id="5.6.2.3"/>
    </reaction>
</comment>
<dbReference type="InterPro" id="IPR027417">
    <property type="entry name" value="P-loop_NTPase"/>
</dbReference>
<comment type="catalytic activity">
    <reaction evidence="2">
        <text>Couples ATP hydrolysis with the unwinding of duplex DNA by translocating in the 3'-5' direction.</text>
        <dbReference type="EC" id="5.6.2.4"/>
    </reaction>
</comment>
<gene>
    <name evidence="6" type="ORF">DFR87_04505</name>
</gene>
<dbReference type="Proteomes" id="UP000247586">
    <property type="component" value="Chromosome"/>
</dbReference>
<dbReference type="KEGG" id="mhk:DFR87_04505"/>
<dbReference type="InterPro" id="IPR008571">
    <property type="entry name" value="HerA-like"/>
</dbReference>
<dbReference type="PANTHER" id="PTHR42957">
    <property type="entry name" value="HELICASE MJ1565-RELATED"/>
    <property type="match status" value="1"/>
</dbReference>
<dbReference type="InterPro" id="IPR002789">
    <property type="entry name" value="HerA_central"/>
</dbReference>
<evidence type="ECO:0000256" key="3">
    <source>
        <dbReference type="ARBA" id="ARBA00048954"/>
    </source>
</evidence>
<organism evidence="6 7">
    <name type="scientific">Metallosphaera hakonensis JCM 8857 = DSM 7519</name>
    <dbReference type="NCBI Taxonomy" id="1293036"/>
    <lineage>
        <taxon>Archaea</taxon>
        <taxon>Thermoproteota</taxon>
        <taxon>Thermoprotei</taxon>
        <taxon>Sulfolobales</taxon>
        <taxon>Sulfolobaceae</taxon>
        <taxon>Metallosphaera</taxon>
    </lineage>
</organism>
<dbReference type="EMBL" id="CP029287">
    <property type="protein sequence ID" value="AWR99076.1"/>
    <property type="molecule type" value="Genomic_DNA"/>
</dbReference>
<evidence type="ECO:0000313" key="6">
    <source>
        <dbReference type="EMBL" id="AWR99076.1"/>
    </source>
</evidence>
<dbReference type="Pfam" id="PF01935">
    <property type="entry name" value="DUF87"/>
    <property type="match status" value="1"/>
</dbReference>
<reference evidence="7" key="3">
    <citation type="submission" date="2020-03" db="EMBL/GenBank/DDBJ databases">
        <title>Sequencing and Assembly of Multiple Reported Metal-Biooxidizing Members of the Extremely Thermoacidophilic Archaeal Family Sulfolobaceae.</title>
        <authorList>
            <person name="Counts J.A."/>
            <person name="Kelly R.M."/>
        </authorList>
    </citation>
    <scope>NUCLEOTIDE SEQUENCE [LARGE SCALE GENOMIC DNA]</scope>
    <source>
        <strain evidence="7">HO1-1</strain>
    </source>
</reference>
<feature type="domain" description="Helicase HerA central" evidence="5">
    <location>
        <begin position="15"/>
        <end position="89"/>
    </location>
</feature>
<dbReference type="PANTHER" id="PTHR42957:SF2">
    <property type="entry name" value="HELICASE HERA CENTRAL DOMAIN-CONTAINING PROTEIN"/>
    <property type="match status" value="1"/>
</dbReference>
<proteinExistence type="inferred from homology"/>
<name>A0A2U9ISS4_9CREN</name>
<protein>
    <submittedName>
        <fullName evidence="6">DUF87 domain-containing protein</fullName>
    </submittedName>
</protein>
<dbReference type="RefSeq" id="WP_054836457.1">
    <property type="nucleotide sequence ID" value="NZ_BBBA01000005.1"/>
</dbReference>
<dbReference type="Gene3D" id="3.40.50.300">
    <property type="entry name" value="P-loop containing nucleotide triphosphate hydrolases"/>
    <property type="match status" value="1"/>
</dbReference>
<evidence type="ECO:0000259" key="5">
    <source>
        <dbReference type="Pfam" id="PF01935"/>
    </source>
</evidence>
<evidence type="ECO:0000256" key="4">
    <source>
        <dbReference type="ARBA" id="ARBA00048988"/>
    </source>
</evidence>